<organism evidence="2 3">
    <name type="scientific">Candidatus Acutalibacter ornithocaccae</name>
    <dbReference type="NCBI Taxonomy" id="2838416"/>
    <lineage>
        <taxon>Bacteria</taxon>
        <taxon>Bacillati</taxon>
        <taxon>Bacillota</taxon>
        <taxon>Clostridia</taxon>
        <taxon>Eubacteriales</taxon>
        <taxon>Acutalibacteraceae</taxon>
        <taxon>Acutalibacter</taxon>
    </lineage>
</organism>
<evidence type="ECO:0000259" key="1">
    <source>
        <dbReference type="Pfam" id="PF22746"/>
    </source>
</evidence>
<reference evidence="2" key="2">
    <citation type="submission" date="2021-04" db="EMBL/GenBank/DDBJ databases">
        <authorList>
            <person name="Gilroy R."/>
        </authorList>
    </citation>
    <scope>NUCLEOTIDE SEQUENCE</scope>
    <source>
        <strain evidence="2">ChiBcolR8-3208</strain>
    </source>
</reference>
<evidence type="ECO:0000313" key="3">
    <source>
        <dbReference type="Proteomes" id="UP000824214"/>
    </source>
</evidence>
<dbReference type="AlphaFoldDB" id="A0A9D2LZB4"/>
<accession>A0A9D2LZB4</accession>
<sequence>MNNEKQKILDMLEKGTITPADAAKLLECLGESQREETALVRQSAQRMKGKKLRVQVEGSTEESEDLHVNVSVPLVLARYADNFLSTCLPNSAAEGMKAQGIDLRQLNLGAIVDVFEELEEDIVNVRVKDAHNDLLVRVYVE</sequence>
<dbReference type="Pfam" id="PF22746">
    <property type="entry name" value="SHOCT-like_DUF2089-C"/>
    <property type="match status" value="1"/>
</dbReference>
<dbReference type="EMBL" id="DWXZ01000231">
    <property type="protein sequence ID" value="HJB38565.1"/>
    <property type="molecule type" value="Genomic_DNA"/>
</dbReference>
<dbReference type="InterPro" id="IPR053959">
    <property type="entry name" value="YvlB/LiaX_N"/>
</dbReference>
<comment type="caution">
    <text evidence="2">The sequence shown here is derived from an EMBL/GenBank/DDBJ whole genome shotgun (WGS) entry which is preliminary data.</text>
</comment>
<name>A0A9D2LZB4_9FIRM</name>
<evidence type="ECO:0000313" key="2">
    <source>
        <dbReference type="EMBL" id="HJB38565.1"/>
    </source>
</evidence>
<gene>
    <name evidence="2" type="ORF">H9942_10955</name>
</gene>
<protein>
    <recommendedName>
        <fullName evidence="1">YvlB/LiaX N-terminal domain-containing protein</fullName>
    </recommendedName>
</protein>
<reference evidence="2" key="1">
    <citation type="journal article" date="2021" name="PeerJ">
        <title>Extensive microbial diversity within the chicken gut microbiome revealed by metagenomics and culture.</title>
        <authorList>
            <person name="Gilroy R."/>
            <person name="Ravi A."/>
            <person name="Getino M."/>
            <person name="Pursley I."/>
            <person name="Horton D.L."/>
            <person name="Alikhan N.F."/>
            <person name="Baker D."/>
            <person name="Gharbi K."/>
            <person name="Hall N."/>
            <person name="Watson M."/>
            <person name="Adriaenssens E.M."/>
            <person name="Foster-Nyarko E."/>
            <person name="Jarju S."/>
            <person name="Secka A."/>
            <person name="Antonio M."/>
            <person name="Oren A."/>
            <person name="Chaudhuri R.R."/>
            <person name="La Ragione R."/>
            <person name="Hildebrand F."/>
            <person name="Pallen M.J."/>
        </authorList>
    </citation>
    <scope>NUCLEOTIDE SEQUENCE</scope>
    <source>
        <strain evidence="2">ChiBcolR8-3208</strain>
    </source>
</reference>
<proteinExistence type="predicted"/>
<dbReference type="Proteomes" id="UP000824214">
    <property type="component" value="Unassembled WGS sequence"/>
</dbReference>
<feature type="domain" description="YvlB/LiaX N-terminal" evidence="1">
    <location>
        <begin position="3"/>
        <end position="27"/>
    </location>
</feature>